<evidence type="ECO:0000313" key="1">
    <source>
        <dbReference type="EMBL" id="WBL82299.1"/>
    </source>
</evidence>
<protein>
    <recommendedName>
        <fullName evidence="3">Transposase</fullName>
    </recommendedName>
</protein>
<name>A0ABY7MXK1_9BRAD</name>
<gene>
    <name evidence="1" type="ORF">I3J27_18375</name>
</gene>
<dbReference type="Proteomes" id="UP001179614">
    <property type="component" value="Chromosome"/>
</dbReference>
<organism evidence="1 2">
    <name type="scientific">Bradyrhizobium xenonodulans</name>
    <dbReference type="NCBI Taxonomy" id="2736875"/>
    <lineage>
        <taxon>Bacteria</taxon>
        <taxon>Pseudomonadati</taxon>
        <taxon>Pseudomonadota</taxon>
        <taxon>Alphaproteobacteria</taxon>
        <taxon>Hyphomicrobiales</taxon>
        <taxon>Nitrobacteraceae</taxon>
        <taxon>Bradyrhizobium</taxon>
    </lineage>
</organism>
<keyword evidence="2" id="KW-1185">Reference proteome</keyword>
<reference evidence="1" key="1">
    <citation type="submission" date="2021-12" db="EMBL/GenBank/DDBJ databases">
        <title>Bradyrhizobium xenonodulans sp. nov.</title>
        <authorList>
            <person name="Claassens R."/>
            <person name="Venter S.N."/>
            <person name="Beukes C.W."/>
            <person name="Stepkowski T."/>
            <person name="Steenkamp E.T."/>
        </authorList>
    </citation>
    <scope>NUCLEOTIDE SEQUENCE</scope>
    <source>
        <strain evidence="1">14AB</strain>
    </source>
</reference>
<evidence type="ECO:0008006" key="3">
    <source>
        <dbReference type="Google" id="ProtNLM"/>
    </source>
</evidence>
<sequence>MSLSELAIIATIRTQDDLIEAMRTAKEVRNLSFPTIDELGGFTRGHVERVIGPRREKGMSPFMMQMLLSIMAMKLVLVPDPEQEEKVREHWEGRNTSNVRLEKGRVSKALLDRCRPLIMEEIIQGLTAAAAAARESLKPVKSRAPARRLSPPRLVHEQPVVPAREIAGHAHLRVIQEKRGHSFG</sequence>
<proteinExistence type="predicted"/>
<dbReference type="EMBL" id="CP089391">
    <property type="protein sequence ID" value="WBL82299.1"/>
    <property type="molecule type" value="Genomic_DNA"/>
</dbReference>
<evidence type="ECO:0000313" key="2">
    <source>
        <dbReference type="Proteomes" id="UP001179614"/>
    </source>
</evidence>
<accession>A0ABY7MXK1</accession>
<dbReference type="RefSeq" id="WP_270172085.1">
    <property type="nucleotide sequence ID" value="NZ_CP089391.1"/>
</dbReference>